<gene>
    <name evidence="2" type="ORF">C1H46_003947</name>
</gene>
<proteinExistence type="predicted"/>
<dbReference type="EMBL" id="VIEB01000041">
    <property type="protein sequence ID" value="TQE10492.1"/>
    <property type="molecule type" value="Genomic_DNA"/>
</dbReference>
<organism evidence="2 3">
    <name type="scientific">Malus baccata</name>
    <name type="common">Siberian crab apple</name>
    <name type="synonym">Pyrus baccata</name>
    <dbReference type="NCBI Taxonomy" id="106549"/>
    <lineage>
        <taxon>Eukaryota</taxon>
        <taxon>Viridiplantae</taxon>
        <taxon>Streptophyta</taxon>
        <taxon>Embryophyta</taxon>
        <taxon>Tracheophyta</taxon>
        <taxon>Spermatophyta</taxon>
        <taxon>Magnoliopsida</taxon>
        <taxon>eudicotyledons</taxon>
        <taxon>Gunneridae</taxon>
        <taxon>Pentapetalae</taxon>
        <taxon>rosids</taxon>
        <taxon>fabids</taxon>
        <taxon>Rosales</taxon>
        <taxon>Rosaceae</taxon>
        <taxon>Amygdaloideae</taxon>
        <taxon>Maleae</taxon>
        <taxon>Malus</taxon>
    </lineage>
</organism>
<name>A0A540NHH0_MALBA</name>
<reference evidence="2 3" key="1">
    <citation type="journal article" date="2019" name="G3 (Bethesda)">
        <title>Sequencing of a Wild Apple (Malus baccata) Genome Unravels the Differences Between Cultivated and Wild Apple Species Regarding Disease Resistance and Cold Tolerance.</title>
        <authorList>
            <person name="Chen X."/>
        </authorList>
    </citation>
    <scope>NUCLEOTIDE SEQUENCE [LARGE SCALE GENOMIC DNA]</scope>
    <source>
        <strain evidence="3">cv. Shandingzi</strain>
        <tissue evidence="2">Leaves</tissue>
    </source>
</reference>
<accession>A0A540NHH0</accession>
<feature type="region of interest" description="Disordered" evidence="1">
    <location>
        <begin position="132"/>
        <end position="167"/>
    </location>
</feature>
<dbReference type="PANTHER" id="PTHR46250:SF18">
    <property type="entry name" value="MYB_SANT-LIKE DOMAIN-CONTAINING PROTEIN"/>
    <property type="match status" value="1"/>
</dbReference>
<protein>
    <recommendedName>
        <fullName evidence="4">Myb/SANT-like domain-containing protein</fullName>
    </recommendedName>
</protein>
<evidence type="ECO:0000313" key="2">
    <source>
        <dbReference type="EMBL" id="TQE10492.1"/>
    </source>
</evidence>
<keyword evidence="3" id="KW-1185">Reference proteome</keyword>
<dbReference type="STRING" id="106549.A0A540NHH0"/>
<dbReference type="Proteomes" id="UP000315295">
    <property type="component" value="Unassembled WGS sequence"/>
</dbReference>
<dbReference type="AlphaFoldDB" id="A0A540NHH0"/>
<evidence type="ECO:0008006" key="4">
    <source>
        <dbReference type="Google" id="ProtNLM"/>
    </source>
</evidence>
<evidence type="ECO:0000313" key="3">
    <source>
        <dbReference type="Proteomes" id="UP000315295"/>
    </source>
</evidence>
<evidence type="ECO:0000256" key="1">
    <source>
        <dbReference type="SAM" id="MobiDB-lite"/>
    </source>
</evidence>
<sequence length="248" mass="27851">MATSHNWIDHKEDVLLTILEEMVADGVRCETGSFKAGTFVMVASKMREQIPGINIESKHIQNKLKRLKENCFESCNLDFFGFLLLKHPNASCKPNKPFPLYPRLCTVFGRDRATGSMAESAADAIDNMGLESEDCETSEMPPHSPTPYPSVATSSASQHVRKRKRSRNDGDANIISVINEGWNKAVTEMKKLGESFTFKEAKARLPSELQVMGFPYDQVLRISMKLVKDTDLMGIWTTLDDSQKPDFI</sequence>
<dbReference type="PANTHER" id="PTHR46250">
    <property type="entry name" value="MYB/SANT-LIKE DNA-BINDING DOMAIN PROTEIN-RELATED"/>
    <property type="match status" value="1"/>
</dbReference>
<comment type="caution">
    <text evidence="2">The sequence shown here is derived from an EMBL/GenBank/DDBJ whole genome shotgun (WGS) entry which is preliminary data.</text>
</comment>